<keyword evidence="3" id="KW-1185">Reference proteome</keyword>
<comment type="caution">
    <text evidence="2">The sequence shown here is derived from an EMBL/GenBank/DDBJ whole genome shotgun (WGS) entry which is preliminary data.</text>
</comment>
<reference evidence="2 3" key="1">
    <citation type="submission" date="2024-04" db="EMBL/GenBank/DDBJ databases">
        <title>Tritrichomonas musculus Genome.</title>
        <authorList>
            <person name="Alves-Ferreira E."/>
            <person name="Grigg M."/>
            <person name="Lorenzi H."/>
            <person name="Galac M."/>
        </authorList>
    </citation>
    <scope>NUCLEOTIDE SEQUENCE [LARGE SCALE GENOMIC DNA]</scope>
    <source>
        <strain evidence="2 3">EAF2021</strain>
    </source>
</reference>
<dbReference type="Proteomes" id="UP001470230">
    <property type="component" value="Unassembled WGS sequence"/>
</dbReference>
<gene>
    <name evidence="2" type="ORF">M9Y10_043242</name>
</gene>
<evidence type="ECO:0000313" key="3">
    <source>
        <dbReference type="Proteomes" id="UP001470230"/>
    </source>
</evidence>
<dbReference type="EMBL" id="JAPFFF010000008">
    <property type="protein sequence ID" value="KAK8884136.1"/>
    <property type="molecule type" value="Genomic_DNA"/>
</dbReference>
<organism evidence="2 3">
    <name type="scientific">Tritrichomonas musculus</name>
    <dbReference type="NCBI Taxonomy" id="1915356"/>
    <lineage>
        <taxon>Eukaryota</taxon>
        <taxon>Metamonada</taxon>
        <taxon>Parabasalia</taxon>
        <taxon>Tritrichomonadida</taxon>
        <taxon>Tritrichomonadidae</taxon>
        <taxon>Tritrichomonas</taxon>
    </lineage>
</organism>
<protein>
    <submittedName>
        <fullName evidence="2">Uncharacterized protein</fullName>
    </submittedName>
</protein>
<sequence>MTFLLDILLDEGQFSPYLNQVLSPMWLIFSADGLSKSVSTQQVLPNTTVKFNFSTRLILNLQSLENSSLRVSLCTVLDSDPTKAKLIASSQMNLNVFTPGKCMKATFPLLDALNHNKEAALLSIQASLSDLRQVQNRRTYQSIPRQGPAPGPAFGNPNRHRMTYVQKRGPPVL</sequence>
<feature type="region of interest" description="Disordered" evidence="1">
    <location>
        <begin position="142"/>
        <end position="173"/>
    </location>
</feature>
<accession>A0ABR2K099</accession>
<name>A0ABR2K099_9EUKA</name>
<evidence type="ECO:0000256" key="1">
    <source>
        <dbReference type="SAM" id="MobiDB-lite"/>
    </source>
</evidence>
<proteinExistence type="predicted"/>
<evidence type="ECO:0000313" key="2">
    <source>
        <dbReference type="EMBL" id="KAK8884136.1"/>
    </source>
</evidence>